<sequence length="868" mass="94002">MLKYLLSCLALLASGGVPLAAQIPNRAANTSLQMPPEMFSSVAYQLEDMQLGAIGSPVALATPSGDTRLFLADREGRIFVIPDLDNPVPEVFLDIRDRVESSFLEEGLLGLAFHPNYANNGYFYVFYTRLNAAETVVHDDTIARFSVSSNDPDRADASSESILIRQPGDQWGRNHNGGDLKFGPDGYLYISLGDGGSRSYAQQIDADFFSALLRIDVDGKPGNLLPNSHPSSVGTYWIPADNPYIGASTFNGVSVTPADVRTEFFAVGLRNPWRYTIDAVTGLILLGDVGDEAWEEINVITAGANYGWPYREGPDAGPVTPPAAAAGTVYTDPINAYSREDGLSVIGGIIYRGTRLPELNGRYFYTDWGNGEIRALIPDGTNPVSHEVVATSYGFGPRAFGEDPRNGDLLIIYGSEVNRLVRNQSGTNNALPATLSATGAFSDLSMLTPEAGIVPYHINTPFWSDGAAKTRWFSVPALADQITFETPSPFSFPTGTVWIKHFDIEMIDGDPASKRRLETRFLVKTESGIYGASYRWNAEQTEAVLVDEAGESEDLQRTVGGLSITQQWDYPSRASCLSCHTESGGLALAFDSRQLNRDASYGSETHNQIEALHTMGYFTNQPPAARSLTALADANQNAISLEFRARSYLQANCAQCHNGSGIGTWDARLHIPLADAGILNGALNNNGGDSDNRVIVPGDPSHSMLLTRMSTRGASQMPPIASHVVDDAGVALITAWINSLAGYQSYQEWSQATAGVLLEPTQDADGDGLNNAGEYLLSLDPFDSNERLQPGRVSFSQPSGTPSITFDHSANRSYLIEYSDDLGSDWQFLDVPNNQPLFQSTNGTSVIEDNSPAPASGKRFYRIRIEGP</sequence>
<dbReference type="InterPro" id="IPR011042">
    <property type="entry name" value="6-blade_b-propeller_TolB-like"/>
</dbReference>
<dbReference type="RefSeq" id="WP_013041846.1">
    <property type="nucleotide sequence ID" value="NC_014008.1"/>
</dbReference>
<feature type="domain" description="Glucose/Sorbosone dehydrogenase" evidence="2">
    <location>
        <begin position="64"/>
        <end position="394"/>
    </location>
</feature>
<evidence type="ECO:0000256" key="1">
    <source>
        <dbReference type="SAM" id="SignalP"/>
    </source>
</evidence>
<dbReference type="InterPro" id="IPR036280">
    <property type="entry name" value="Multihaem_cyt_sf"/>
</dbReference>
<dbReference type="InterPro" id="IPR011041">
    <property type="entry name" value="Quinoprot_gluc/sorb_DH_b-prop"/>
</dbReference>
<dbReference type="KEGG" id="caa:Caka_0091"/>
<accession>D5EL18</accession>
<dbReference type="AlphaFoldDB" id="D5EL18"/>
<name>D5EL18_CORAD</name>
<dbReference type="Proteomes" id="UP000000925">
    <property type="component" value="Chromosome"/>
</dbReference>
<gene>
    <name evidence="3" type="ordered locus">Caka_0091</name>
</gene>
<evidence type="ECO:0000313" key="3">
    <source>
        <dbReference type="EMBL" id="ADE53120.1"/>
    </source>
</evidence>
<dbReference type="SUPFAM" id="SSF48695">
    <property type="entry name" value="Multiheme cytochromes"/>
    <property type="match status" value="1"/>
</dbReference>
<feature type="signal peptide" evidence="1">
    <location>
        <begin position="1"/>
        <end position="20"/>
    </location>
</feature>
<protein>
    <submittedName>
        <fullName evidence="3">Glucose sorbosone dehydrogenase</fullName>
    </submittedName>
</protein>
<proteinExistence type="predicted"/>
<dbReference type="PANTHER" id="PTHR19328">
    <property type="entry name" value="HEDGEHOG-INTERACTING PROTEIN"/>
    <property type="match status" value="1"/>
</dbReference>
<dbReference type="SUPFAM" id="SSF46626">
    <property type="entry name" value="Cytochrome c"/>
    <property type="match status" value="1"/>
</dbReference>
<dbReference type="GO" id="GO:0020037">
    <property type="term" value="F:heme binding"/>
    <property type="evidence" value="ECO:0007669"/>
    <property type="project" value="InterPro"/>
</dbReference>
<feature type="chain" id="PRO_5003070799" evidence="1">
    <location>
        <begin position="21"/>
        <end position="868"/>
    </location>
</feature>
<dbReference type="GO" id="GO:0009055">
    <property type="term" value="F:electron transfer activity"/>
    <property type="evidence" value="ECO:0007669"/>
    <property type="project" value="InterPro"/>
</dbReference>
<dbReference type="PANTHER" id="PTHR19328:SF75">
    <property type="entry name" value="ALDOSE SUGAR DEHYDROGENASE YLII"/>
    <property type="match status" value="1"/>
</dbReference>
<dbReference type="InterPro" id="IPR012938">
    <property type="entry name" value="Glc/Sorbosone_DH"/>
</dbReference>
<keyword evidence="4" id="KW-1185">Reference proteome</keyword>
<evidence type="ECO:0000259" key="2">
    <source>
        <dbReference type="Pfam" id="PF07995"/>
    </source>
</evidence>
<evidence type="ECO:0000313" key="4">
    <source>
        <dbReference type="Proteomes" id="UP000000925"/>
    </source>
</evidence>
<dbReference type="eggNOG" id="COG2010">
    <property type="taxonomic scope" value="Bacteria"/>
</dbReference>
<dbReference type="OrthoDB" id="338827at2"/>
<dbReference type="EMBL" id="CP001998">
    <property type="protein sequence ID" value="ADE53120.1"/>
    <property type="molecule type" value="Genomic_DNA"/>
</dbReference>
<dbReference type="eggNOG" id="COG2133">
    <property type="taxonomic scope" value="Bacteria"/>
</dbReference>
<dbReference type="Gene3D" id="2.120.10.30">
    <property type="entry name" value="TolB, C-terminal domain"/>
    <property type="match status" value="1"/>
</dbReference>
<dbReference type="InterPro" id="IPR036909">
    <property type="entry name" value="Cyt_c-like_dom_sf"/>
</dbReference>
<dbReference type="STRING" id="583355.Caka_0091"/>
<dbReference type="HOGENOM" id="CLU_330307_0_0_0"/>
<dbReference type="SUPFAM" id="SSF50952">
    <property type="entry name" value="Soluble quinoprotein glucose dehydrogenase"/>
    <property type="match status" value="1"/>
</dbReference>
<organism evidence="3 4">
    <name type="scientific">Coraliomargarita akajimensis (strain DSM 45221 / IAM 15411 / JCM 23193 / KCTC 12865 / 04OKA010-24)</name>
    <dbReference type="NCBI Taxonomy" id="583355"/>
    <lineage>
        <taxon>Bacteria</taxon>
        <taxon>Pseudomonadati</taxon>
        <taxon>Verrucomicrobiota</taxon>
        <taxon>Opitutia</taxon>
        <taxon>Puniceicoccales</taxon>
        <taxon>Coraliomargaritaceae</taxon>
        <taxon>Coraliomargarita</taxon>
    </lineage>
</organism>
<reference evidence="3 4" key="1">
    <citation type="journal article" date="2010" name="Stand. Genomic Sci.">
        <title>Complete genome sequence of Coraliomargarita akajimensis type strain (04OKA010-24).</title>
        <authorList>
            <person name="Mavromatis K."/>
            <person name="Abt B."/>
            <person name="Brambilla E."/>
            <person name="Lapidus A."/>
            <person name="Copeland A."/>
            <person name="Deshpande S."/>
            <person name="Nolan M."/>
            <person name="Lucas S."/>
            <person name="Tice H."/>
            <person name="Cheng J.F."/>
            <person name="Han C."/>
            <person name="Detter J.C."/>
            <person name="Woyke T."/>
            <person name="Goodwin L."/>
            <person name="Pitluck S."/>
            <person name="Held B."/>
            <person name="Brettin T."/>
            <person name="Tapia R."/>
            <person name="Ivanova N."/>
            <person name="Mikhailova N."/>
            <person name="Pati A."/>
            <person name="Liolios K."/>
            <person name="Chen A."/>
            <person name="Palaniappan K."/>
            <person name="Land M."/>
            <person name="Hauser L."/>
            <person name="Chang Y.J."/>
            <person name="Jeffries C.D."/>
            <person name="Rohde M."/>
            <person name="Goker M."/>
            <person name="Bristow J."/>
            <person name="Eisen J.A."/>
            <person name="Markowitz V."/>
            <person name="Hugenholtz P."/>
            <person name="Klenk H.P."/>
            <person name="Kyrpides N.C."/>
        </authorList>
    </citation>
    <scope>NUCLEOTIDE SEQUENCE [LARGE SCALE GENOMIC DNA]</scope>
    <source>
        <strain evidence="4">DSM 45221 / IAM 15411 / JCM 23193 / KCTC 12865</strain>
    </source>
</reference>
<dbReference type="Pfam" id="PF07995">
    <property type="entry name" value="GSDH"/>
    <property type="match status" value="1"/>
</dbReference>
<keyword evidence="1" id="KW-0732">Signal</keyword>